<feature type="domain" description="RRM" evidence="5">
    <location>
        <begin position="205"/>
        <end position="278"/>
    </location>
</feature>
<evidence type="ECO:0000256" key="2">
    <source>
        <dbReference type="ARBA" id="ARBA00022884"/>
    </source>
</evidence>
<feature type="compositionally biased region" description="Basic and acidic residues" evidence="4">
    <location>
        <begin position="46"/>
        <end position="65"/>
    </location>
</feature>
<dbReference type="PRINTS" id="PR00961">
    <property type="entry name" value="HUDSXLRNA"/>
</dbReference>
<dbReference type="Pfam" id="PF00076">
    <property type="entry name" value="RRM_1"/>
    <property type="match status" value="2"/>
</dbReference>
<dbReference type="GeneID" id="100639203"/>
<dbReference type="RefSeq" id="XP_019858957.1">
    <property type="nucleotide sequence ID" value="XM_020003398.1"/>
</dbReference>
<dbReference type="KEGG" id="aqu:100639203"/>
<dbReference type="InterPro" id="IPR002343">
    <property type="entry name" value="Hud_Sxl_RNA"/>
</dbReference>
<dbReference type="InterPro" id="IPR035979">
    <property type="entry name" value="RBD_domain_sf"/>
</dbReference>
<evidence type="ECO:0000256" key="1">
    <source>
        <dbReference type="ARBA" id="ARBA00022737"/>
    </source>
</evidence>
<dbReference type="Gene3D" id="3.30.70.330">
    <property type="match status" value="2"/>
</dbReference>
<dbReference type="PROSITE" id="PS50102">
    <property type="entry name" value="RRM"/>
    <property type="match status" value="2"/>
</dbReference>
<evidence type="ECO:0000256" key="3">
    <source>
        <dbReference type="PROSITE-ProRule" id="PRU00176"/>
    </source>
</evidence>
<dbReference type="EnsemblMetazoa" id="XM_020003398.1">
    <property type="protein sequence ID" value="XP_019858957.1"/>
    <property type="gene ID" value="LOC100639203"/>
</dbReference>
<evidence type="ECO:0000313" key="6">
    <source>
        <dbReference type="EnsemblMetazoa" id="XP_019858957.1"/>
    </source>
</evidence>
<reference evidence="6" key="2">
    <citation type="submission" date="2024-06" db="UniProtKB">
        <authorList>
            <consortium name="EnsemblMetazoa"/>
        </authorList>
    </citation>
    <scope>IDENTIFICATION</scope>
</reference>
<dbReference type="SMART" id="SM00360">
    <property type="entry name" value="RRM"/>
    <property type="match status" value="2"/>
</dbReference>
<feature type="compositionally biased region" description="Acidic residues" evidence="4">
    <location>
        <begin position="74"/>
        <end position="83"/>
    </location>
</feature>
<dbReference type="SUPFAM" id="SSF54928">
    <property type="entry name" value="RNA-binding domain, RBD"/>
    <property type="match status" value="2"/>
</dbReference>
<feature type="compositionally biased region" description="Polar residues" evidence="4">
    <location>
        <begin position="1"/>
        <end position="13"/>
    </location>
</feature>
<keyword evidence="1" id="KW-0677">Repeat</keyword>
<name>A0AAN0JQ63_AMPQE</name>
<dbReference type="InterPro" id="IPR000504">
    <property type="entry name" value="RRM_dom"/>
</dbReference>
<proteinExistence type="predicted"/>
<dbReference type="PANTHER" id="PTHR24012">
    <property type="entry name" value="RNA BINDING PROTEIN"/>
    <property type="match status" value="1"/>
</dbReference>
<keyword evidence="2 3" id="KW-0694">RNA-binding</keyword>
<feature type="region of interest" description="Disordered" evidence="4">
    <location>
        <begin position="1"/>
        <end position="121"/>
    </location>
</feature>
<reference evidence="7" key="1">
    <citation type="journal article" date="2010" name="Nature">
        <title>The Amphimedon queenslandica genome and the evolution of animal complexity.</title>
        <authorList>
            <person name="Srivastava M."/>
            <person name="Simakov O."/>
            <person name="Chapman J."/>
            <person name="Fahey B."/>
            <person name="Gauthier M.E."/>
            <person name="Mitros T."/>
            <person name="Richards G.S."/>
            <person name="Conaco C."/>
            <person name="Dacre M."/>
            <person name="Hellsten U."/>
            <person name="Larroux C."/>
            <person name="Putnam N.H."/>
            <person name="Stanke M."/>
            <person name="Adamska M."/>
            <person name="Darling A."/>
            <person name="Degnan S.M."/>
            <person name="Oakley T.H."/>
            <person name="Plachetzki D.C."/>
            <person name="Zhai Y."/>
            <person name="Adamski M."/>
            <person name="Calcino A."/>
            <person name="Cummins S.F."/>
            <person name="Goodstein D.M."/>
            <person name="Harris C."/>
            <person name="Jackson D.J."/>
            <person name="Leys S.P."/>
            <person name="Shu S."/>
            <person name="Woodcroft B.J."/>
            <person name="Vervoort M."/>
            <person name="Kosik K.S."/>
            <person name="Manning G."/>
            <person name="Degnan B.M."/>
            <person name="Rokhsar D.S."/>
        </authorList>
    </citation>
    <scope>NUCLEOTIDE SEQUENCE [LARGE SCALE GENOMIC DNA]</scope>
</reference>
<evidence type="ECO:0000256" key="4">
    <source>
        <dbReference type="SAM" id="MobiDB-lite"/>
    </source>
</evidence>
<accession>A0AAN0JQ63</accession>
<dbReference type="AlphaFoldDB" id="A0AAN0JQ63"/>
<evidence type="ECO:0000313" key="7">
    <source>
        <dbReference type="Proteomes" id="UP000007879"/>
    </source>
</evidence>
<feature type="compositionally biased region" description="Low complexity" evidence="4">
    <location>
        <begin position="91"/>
        <end position="121"/>
    </location>
</feature>
<dbReference type="GO" id="GO:0003723">
    <property type="term" value="F:RNA binding"/>
    <property type="evidence" value="ECO:0007669"/>
    <property type="project" value="UniProtKB-UniRule"/>
</dbReference>
<feature type="domain" description="RRM" evidence="5">
    <location>
        <begin position="284"/>
        <end position="363"/>
    </location>
</feature>
<dbReference type="Proteomes" id="UP000007879">
    <property type="component" value="Unassembled WGS sequence"/>
</dbReference>
<dbReference type="InterPro" id="IPR012677">
    <property type="entry name" value="Nucleotide-bd_a/b_plait_sf"/>
</dbReference>
<protein>
    <recommendedName>
        <fullName evidence="5">RRM domain-containing protein</fullName>
    </recommendedName>
</protein>
<dbReference type="GO" id="GO:1990904">
    <property type="term" value="C:ribonucleoprotein complex"/>
    <property type="evidence" value="ECO:0007669"/>
    <property type="project" value="InterPro"/>
</dbReference>
<evidence type="ECO:0000259" key="5">
    <source>
        <dbReference type="PROSITE" id="PS50102"/>
    </source>
</evidence>
<sequence>MSSSPVGNTSSAHQEGEGLSETAASPRGAASLTAIPSESVSIEGAVTKEEETPVAKEGGHVKEETTAANGGEAAIEEEEDDKDDGAVQPQSPTSTESSSSNITSSITSHSSSSSFSNASNSIKVPKRVRAPYSKPLHVPVPSPSLPMMFHSMPTLQPQYIAPNPYNYYYQQQTPALAVPGLFNGGVGPLPIHELPEDDEPPKSTSNLYIRGLSDNCTDEDLRKMCEKYGTINSTKSILDKKTGQCKGYGFVDFSEEADALKALESLQAIGTDVQFARRQEEDPTNLYLSNLPKYYSEKDLEKLLSPYGRIISTRVLREPSGYSRGVGFVRLDSRENCEKAREALNNTIFPGTDLELNIKFADSGNYKRKIAYWKETEANAWMRDYLPPGSEYVYDQSPTQSLHPATVLSQNNLPTSRMIQQAATLNGNHHPQYIPQVAGGGYQTTSSSSPWHSYYATQPPTAVVVSPLYVL</sequence>
<keyword evidence="7" id="KW-1185">Reference proteome</keyword>
<organism evidence="6 7">
    <name type="scientific">Amphimedon queenslandica</name>
    <name type="common">Sponge</name>
    <dbReference type="NCBI Taxonomy" id="400682"/>
    <lineage>
        <taxon>Eukaryota</taxon>
        <taxon>Metazoa</taxon>
        <taxon>Porifera</taxon>
        <taxon>Demospongiae</taxon>
        <taxon>Heteroscleromorpha</taxon>
        <taxon>Haplosclerida</taxon>
        <taxon>Niphatidae</taxon>
        <taxon>Amphimedon</taxon>
    </lineage>
</organism>